<sequence length="1211" mass="133014">MASTSRSSSSQASASAWTYTKVMNFRDLSRDDDFISHLLVEKVGTRGIPLLVHKMDAARCLPKTNVEDLMAIVQRVVVCKGHPHAVIRSAVNELLSLAPVRYYTQPFTQKELNAFATHASRYFELYLPTGSIEISHTERYTYRTRKSELCIIATRPLAPGTVITELKGSMADLTEEEDQELKTATNPDGSSRKDFSVIHSKQLKKNHLFLGPARFVNDLSVRDVRTQRYRRVQATKRGSRFVGRRSSDVEARANGAKPEVNVNERRTRRGVYAVLQDSDVEESDEEEEQKQEKGEEPAMELQAEVEVDSTPIVPSSSSAPLRSSSTAAKALMTPDPESSLPSAAVTPSTRENGRWQTRSVAPVELVISTRGQKARAASLAAQVPLPTPPLSDDTASPGPGTRAPYAHGAHFGPVALAACAGAGADEKEKKAKQKEKDPNLPTCVTCSKVLPIISLDQRVIWGDFDNVTGKGKGKRKEKRECPRCLRHFAIYGFSWPNRNAAQAAAFVPTPRETTPAESAPRNVTQKILPALDKKLSVAASSVPPKRPRESSMVTEESTPKRRKIRRTIIHTSPAAKKITAAMPSRFKRTEGGLFASSSKFTTSVPLPLKRKRGRPPLHIRSDPTTPPSASAPPGLQKTGSRVIRMGGLERKRVATGGAVAAGSAPDNQVPKEEPEDQVVGSILTDETFMKYAGGGDEPLWYDEDGNAEYTRESKRARLDESDGSSSEDDEDDEDEEDEEPFSFWGGLSYHPNPVSFARRKWAPLLPKDEKPFVARHENQHSNSSSSGHEDQSDEPVTPEDHLEVPDDFAIVDGPDADDAEQDHLVQTDVAGSVFEKAVVDQIEDDEEDDEDEDEEIEEVEVSARPRVRSFSSIGAIWKPSPVNFAKKRWLEKTDQTDDRELENTRAAGSSNRGKYGLKMLDIWEAHRRAGRDVEQSGLPTFFRKLTQNPRAAHWDLFDLGSSSSGEEDVVLPDSPEPSKFTLKPRVSFGPRSPVAHPASPISDLIDRDFVDDDPVDADRIDGYHANSVPRQEDSSEVPVKVPVESPSAGGTQVEVTETPPIEDTQVEVTEAPRVTVRQAEVEENSVDEDKLDEAQIQKGLVDDASTDSGVAGDDQIGERLADKNPIDLIAAHATAEKLLEGVETIIDNLRKATNILMPDYLPPLVIFHLVQSPITAALLKSTKYSSKTATFPPQIHAPPAKLVEAPWDSDA</sequence>
<dbReference type="InterPro" id="IPR041938">
    <property type="entry name" value="Hist-Lys_N-MTase_N"/>
</dbReference>
<dbReference type="Proteomes" id="UP000310158">
    <property type="component" value="Unassembled WGS sequence"/>
</dbReference>
<evidence type="ECO:0000313" key="11">
    <source>
        <dbReference type="Proteomes" id="UP000310158"/>
    </source>
</evidence>
<dbReference type="OrthoDB" id="6627536at2759"/>
<feature type="compositionally biased region" description="Acidic residues" evidence="9">
    <location>
        <begin position="841"/>
        <end position="860"/>
    </location>
</feature>
<proteinExistence type="predicted"/>
<evidence type="ECO:0000256" key="5">
    <source>
        <dbReference type="ARBA" id="ARBA00022679"/>
    </source>
</evidence>
<feature type="region of interest" description="Disordered" evidence="9">
    <location>
        <begin position="963"/>
        <end position="1054"/>
    </location>
</feature>
<feature type="region of interest" description="Disordered" evidence="9">
    <location>
        <begin position="604"/>
        <end position="641"/>
    </location>
</feature>
<feature type="region of interest" description="Disordered" evidence="9">
    <location>
        <begin position="174"/>
        <end position="193"/>
    </location>
</feature>
<keyword evidence="7" id="KW-0156">Chromatin regulator</keyword>
<feature type="compositionally biased region" description="Acidic residues" evidence="9">
    <location>
        <begin position="278"/>
        <end position="289"/>
    </location>
</feature>
<dbReference type="GO" id="GO:0032259">
    <property type="term" value="P:methylation"/>
    <property type="evidence" value="ECO:0007669"/>
    <property type="project" value="UniProtKB-KW"/>
</dbReference>
<evidence type="ECO:0000256" key="7">
    <source>
        <dbReference type="ARBA" id="ARBA00022853"/>
    </source>
</evidence>
<evidence type="ECO:0000256" key="2">
    <source>
        <dbReference type="ARBA" id="ARBA00004286"/>
    </source>
</evidence>
<keyword evidence="6" id="KW-0949">S-adenosyl-L-methionine</keyword>
<keyword evidence="5" id="KW-0808">Transferase</keyword>
<evidence type="ECO:0000256" key="9">
    <source>
        <dbReference type="SAM" id="MobiDB-lite"/>
    </source>
</evidence>
<feature type="compositionally biased region" description="Low complexity" evidence="9">
    <location>
        <begin position="315"/>
        <end position="328"/>
    </location>
</feature>
<dbReference type="GO" id="GO:0005694">
    <property type="term" value="C:chromosome"/>
    <property type="evidence" value="ECO:0007669"/>
    <property type="project" value="UniProtKB-SubCell"/>
</dbReference>
<evidence type="ECO:0000313" key="10">
    <source>
        <dbReference type="EMBL" id="THH19958.1"/>
    </source>
</evidence>
<dbReference type="AlphaFoldDB" id="A0A4S4M638"/>
<dbReference type="Gene3D" id="1.10.10.1700">
    <property type="entry name" value="Histone-lysine N-methyltransferase"/>
    <property type="match status" value="1"/>
</dbReference>
<comment type="caution">
    <text evidence="10">The sequence shown here is derived from an EMBL/GenBank/DDBJ whole genome shotgun (WGS) entry which is preliminary data.</text>
</comment>
<feature type="region of interest" description="Disordered" evidence="9">
    <location>
        <begin position="770"/>
        <end position="861"/>
    </location>
</feature>
<protein>
    <submittedName>
        <fullName evidence="10">Uncharacterized protein</fullName>
    </submittedName>
</protein>
<accession>A0A4S4M638</accession>
<feature type="region of interest" description="Disordered" evidence="9">
    <location>
        <begin position="535"/>
        <end position="584"/>
    </location>
</feature>
<dbReference type="GO" id="GO:0005634">
    <property type="term" value="C:nucleus"/>
    <property type="evidence" value="ECO:0007669"/>
    <property type="project" value="UniProtKB-SubCell"/>
</dbReference>
<feature type="compositionally biased region" description="Basic residues" evidence="9">
    <location>
        <begin position="234"/>
        <end position="243"/>
    </location>
</feature>
<gene>
    <name evidence="10" type="ORF">EW146_g1309</name>
</gene>
<comment type="subcellular location">
    <subcellularLocation>
        <location evidence="2">Chromosome</location>
    </subcellularLocation>
    <subcellularLocation>
        <location evidence="1">Nucleus</location>
    </subcellularLocation>
</comment>
<evidence type="ECO:0000256" key="3">
    <source>
        <dbReference type="ARBA" id="ARBA00022454"/>
    </source>
</evidence>
<evidence type="ECO:0000256" key="6">
    <source>
        <dbReference type="ARBA" id="ARBA00022691"/>
    </source>
</evidence>
<keyword evidence="4" id="KW-0489">Methyltransferase</keyword>
<evidence type="ECO:0000256" key="4">
    <source>
        <dbReference type="ARBA" id="ARBA00022603"/>
    </source>
</evidence>
<feature type="compositionally biased region" description="Basic residues" evidence="9">
    <location>
        <begin position="608"/>
        <end position="617"/>
    </location>
</feature>
<keyword evidence="8" id="KW-0539">Nucleus</keyword>
<feature type="compositionally biased region" description="Basic and acidic residues" evidence="9">
    <location>
        <begin position="770"/>
        <end position="779"/>
    </location>
</feature>
<dbReference type="PANTHER" id="PTHR12977">
    <property type="entry name" value="SUPPRESSOR OF VARIEGATION 4-20-RELATED"/>
    <property type="match status" value="1"/>
</dbReference>
<dbReference type="InterPro" id="IPR046341">
    <property type="entry name" value="SET_dom_sf"/>
</dbReference>
<dbReference type="EMBL" id="SGPL01000032">
    <property type="protein sequence ID" value="THH19958.1"/>
    <property type="molecule type" value="Genomic_DNA"/>
</dbReference>
<evidence type="ECO:0000256" key="8">
    <source>
        <dbReference type="ARBA" id="ARBA00023242"/>
    </source>
</evidence>
<evidence type="ECO:0000256" key="1">
    <source>
        <dbReference type="ARBA" id="ARBA00004123"/>
    </source>
</evidence>
<feature type="compositionally biased region" description="Low complexity" evidence="9">
    <location>
        <begin position="1036"/>
        <end position="1047"/>
    </location>
</feature>
<feature type="region of interest" description="Disordered" evidence="9">
    <location>
        <begin position="693"/>
        <end position="750"/>
    </location>
</feature>
<dbReference type="Gene3D" id="2.170.270.10">
    <property type="entry name" value="SET domain"/>
    <property type="match status" value="1"/>
</dbReference>
<keyword evidence="11" id="KW-1185">Reference proteome</keyword>
<dbReference type="InterPro" id="IPR039977">
    <property type="entry name" value="Suv4-20/Set9"/>
</dbReference>
<feature type="compositionally biased region" description="Acidic residues" evidence="9">
    <location>
        <begin position="721"/>
        <end position="740"/>
    </location>
</feature>
<feature type="compositionally biased region" description="Basic and acidic residues" evidence="9">
    <location>
        <begin position="709"/>
        <end position="720"/>
    </location>
</feature>
<dbReference type="PANTHER" id="PTHR12977:SF4">
    <property type="entry name" value="HISTONE-LYSINE N-METHYLTRANSFERASE KMT5B"/>
    <property type="match status" value="1"/>
</dbReference>
<feature type="region of interest" description="Disordered" evidence="9">
    <location>
        <begin position="379"/>
        <end position="404"/>
    </location>
</feature>
<feature type="compositionally biased region" description="Polar residues" evidence="9">
    <location>
        <begin position="339"/>
        <end position="354"/>
    </location>
</feature>
<name>A0A4S4M638_9AGAM</name>
<organism evidence="10 11">
    <name type="scientific">Bondarzewia mesenterica</name>
    <dbReference type="NCBI Taxonomy" id="1095465"/>
    <lineage>
        <taxon>Eukaryota</taxon>
        <taxon>Fungi</taxon>
        <taxon>Dikarya</taxon>
        <taxon>Basidiomycota</taxon>
        <taxon>Agaricomycotina</taxon>
        <taxon>Agaricomycetes</taxon>
        <taxon>Russulales</taxon>
        <taxon>Bondarzewiaceae</taxon>
        <taxon>Bondarzewia</taxon>
    </lineage>
</organism>
<dbReference type="GO" id="GO:0042799">
    <property type="term" value="F:histone H4K20 methyltransferase activity"/>
    <property type="evidence" value="ECO:0007669"/>
    <property type="project" value="TreeGrafter"/>
</dbReference>
<feature type="region of interest" description="Disordered" evidence="9">
    <location>
        <begin position="234"/>
        <end position="354"/>
    </location>
</feature>
<keyword evidence="3" id="KW-0158">Chromosome</keyword>
<reference evidence="10 11" key="1">
    <citation type="submission" date="2019-02" db="EMBL/GenBank/DDBJ databases">
        <title>Genome sequencing of the rare red list fungi Bondarzewia mesenterica.</title>
        <authorList>
            <person name="Buettner E."/>
            <person name="Kellner H."/>
        </authorList>
    </citation>
    <scope>NUCLEOTIDE SEQUENCE [LARGE SCALE GENOMIC DNA]</scope>
    <source>
        <strain evidence="10 11">DSM 108281</strain>
    </source>
</reference>